<dbReference type="OrthoDB" id="9806724at2"/>
<evidence type="ECO:0000256" key="8">
    <source>
        <dbReference type="ARBA" id="ARBA00022827"/>
    </source>
</evidence>
<dbReference type="Gene3D" id="1.20.58.100">
    <property type="entry name" value="Fumarate reductase/succinate dehydrogenase flavoprotein-like, C-terminal domain"/>
    <property type="match status" value="1"/>
</dbReference>
<accession>A0A0L0W6X7</accession>
<evidence type="ECO:0000256" key="5">
    <source>
        <dbReference type="ARBA" id="ARBA00021901"/>
    </source>
</evidence>
<dbReference type="InterPro" id="IPR015939">
    <property type="entry name" value="Fum_Rdtase/Succ_DH_flav-like_C"/>
</dbReference>
<comment type="catalytic activity">
    <reaction evidence="10">
        <text>L-aspartate + O2 = iminosuccinate + H2O2</text>
        <dbReference type="Rhea" id="RHEA:25876"/>
        <dbReference type="ChEBI" id="CHEBI:15379"/>
        <dbReference type="ChEBI" id="CHEBI:16240"/>
        <dbReference type="ChEBI" id="CHEBI:29991"/>
        <dbReference type="ChEBI" id="CHEBI:77875"/>
        <dbReference type="EC" id="1.4.3.16"/>
    </reaction>
    <physiologicalReaction direction="left-to-right" evidence="10">
        <dbReference type="Rhea" id="RHEA:25877"/>
    </physiologicalReaction>
</comment>
<dbReference type="GO" id="GO:0033765">
    <property type="term" value="F:steroid dehydrogenase activity, acting on the CH-CH group of donors"/>
    <property type="evidence" value="ECO:0007669"/>
    <property type="project" value="UniProtKB-ARBA"/>
</dbReference>
<keyword evidence="9 13" id="KW-0560">Oxidoreductase</keyword>
<keyword evidence="6 13" id="KW-0285">Flavoprotein</keyword>
<dbReference type="STRING" id="1503.CLPU_33c00050"/>
<comment type="pathway">
    <text evidence="2 13">Cofactor biosynthesis; NAD(+) biosynthesis; iminoaspartate from L-aspartate (oxidase route): step 1/1.</text>
</comment>
<dbReference type="SUPFAM" id="SSF51905">
    <property type="entry name" value="FAD/NAD(P)-binding domain"/>
    <property type="match status" value="1"/>
</dbReference>
<dbReference type="InterPro" id="IPR005288">
    <property type="entry name" value="NadB"/>
</dbReference>
<name>A0A0L0W6X7_GOTPU</name>
<dbReference type="SUPFAM" id="SSF56425">
    <property type="entry name" value="Succinate dehydrogenase/fumarate reductase flavoprotein, catalytic domain"/>
    <property type="match status" value="1"/>
</dbReference>
<evidence type="ECO:0000256" key="3">
    <source>
        <dbReference type="ARBA" id="ARBA00008562"/>
    </source>
</evidence>
<dbReference type="InterPro" id="IPR036188">
    <property type="entry name" value="FAD/NAD-bd_sf"/>
</dbReference>
<keyword evidence="7 13" id="KW-0662">Pyridine nucleotide biosynthesis</keyword>
<dbReference type="GO" id="GO:0008734">
    <property type="term" value="F:L-aspartate oxidase activity"/>
    <property type="evidence" value="ECO:0007669"/>
    <property type="project" value="UniProtKB-UniRule"/>
</dbReference>
<evidence type="ECO:0000256" key="13">
    <source>
        <dbReference type="RuleBase" id="RU362049"/>
    </source>
</evidence>
<evidence type="ECO:0000259" key="14">
    <source>
        <dbReference type="Pfam" id="PF00890"/>
    </source>
</evidence>
<comment type="caution">
    <text evidence="16">The sequence shown here is derived from an EMBL/GenBank/DDBJ whole genome shotgun (WGS) entry which is preliminary data.</text>
</comment>
<dbReference type="SUPFAM" id="SSF46977">
    <property type="entry name" value="Succinate dehydrogenase/fumarate reductase flavoprotein C-terminal domain"/>
    <property type="match status" value="1"/>
</dbReference>
<dbReference type="PATRIC" id="fig|1503.3.peg.1813"/>
<dbReference type="EMBL" id="LGSS01000033">
    <property type="protein sequence ID" value="KNF07015.1"/>
    <property type="molecule type" value="Genomic_DNA"/>
</dbReference>
<feature type="domain" description="FAD-dependent oxidoreductase 2 FAD-binding" evidence="14">
    <location>
        <begin position="3"/>
        <end position="370"/>
    </location>
</feature>
<reference evidence="17" key="1">
    <citation type="submission" date="2015-07" db="EMBL/GenBank/DDBJ databases">
        <title>Draft genome sequence of the purine-degrading Gottschalkia purinilyticum DSM 1384 (formerly Clostridium purinilyticum).</title>
        <authorList>
            <person name="Poehlein A."/>
            <person name="Schiel-Bengelsdorf B."/>
            <person name="Bengelsdorf F.R."/>
            <person name="Daniel R."/>
            <person name="Duerre P."/>
        </authorList>
    </citation>
    <scope>NUCLEOTIDE SEQUENCE [LARGE SCALE GENOMIC DNA]</scope>
    <source>
        <strain evidence="17">DSM 1384</strain>
    </source>
</reference>
<proteinExistence type="inferred from homology"/>
<dbReference type="EC" id="1.4.3.16" evidence="4 11"/>
<dbReference type="RefSeq" id="WP_050379019.1">
    <property type="nucleotide sequence ID" value="NZ_LGSS01000033.1"/>
</dbReference>
<keyword evidence="8 13" id="KW-0274">FAD</keyword>
<dbReference type="Gene3D" id="3.90.700.10">
    <property type="entry name" value="Succinate dehydrogenase/fumarate reductase flavoprotein, catalytic domain"/>
    <property type="match status" value="1"/>
</dbReference>
<feature type="active site" description="Proton acceptor" evidence="12">
    <location>
        <position position="268"/>
    </location>
</feature>
<dbReference type="UniPathway" id="UPA00253">
    <property type="reaction ID" value="UER00326"/>
</dbReference>
<comment type="subcellular location">
    <subcellularLocation>
        <location evidence="13">Cytoplasm</location>
    </subcellularLocation>
</comment>
<dbReference type="InterPro" id="IPR027477">
    <property type="entry name" value="Succ_DH/fumarate_Rdtase_cat_sf"/>
</dbReference>
<dbReference type="PIRSF" id="PIRSF000171">
    <property type="entry name" value="SDHA_APRA_LASPO"/>
    <property type="match status" value="1"/>
</dbReference>
<comment type="cofactor">
    <cofactor evidence="1 13">
        <name>FAD</name>
        <dbReference type="ChEBI" id="CHEBI:57692"/>
    </cofactor>
</comment>
<dbReference type="FunFam" id="3.90.700.10:FF:000002">
    <property type="entry name" value="L-aspartate oxidase"/>
    <property type="match status" value="1"/>
</dbReference>
<dbReference type="PRINTS" id="PR00368">
    <property type="entry name" value="FADPNR"/>
</dbReference>
<dbReference type="Pfam" id="PF02910">
    <property type="entry name" value="Succ_DH_flav_C"/>
    <property type="match status" value="1"/>
</dbReference>
<gene>
    <name evidence="16" type="primary">nadB</name>
    <name evidence="16" type="ORF">CLPU_33c00050</name>
</gene>
<dbReference type="NCBIfam" id="NF004820">
    <property type="entry name" value="PRK06175.1"/>
    <property type="match status" value="1"/>
</dbReference>
<dbReference type="GO" id="GO:0034628">
    <property type="term" value="P:'de novo' NAD+ biosynthetic process from L-aspartate"/>
    <property type="evidence" value="ECO:0007669"/>
    <property type="project" value="TreeGrafter"/>
</dbReference>
<dbReference type="Pfam" id="PF00890">
    <property type="entry name" value="FAD_binding_2"/>
    <property type="match status" value="1"/>
</dbReference>
<evidence type="ECO:0000256" key="7">
    <source>
        <dbReference type="ARBA" id="ARBA00022642"/>
    </source>
</evidence>
<dbReference type="InterPro" id="IPR003953">
    <property type="entry name" value="FAD-dep_OxRdtase_2_FAD-bd"/>
</dbReference>
<evidence type="ECO:0000256" key="10">
    <source>
        <dbReference type="ARBA" id="ARBA00048305"/>
    </source>
</evidence>
<protein>
    <recommendedName>
        <fullName evidence="5 11">L-aspartate oxidase</fullName>
        <ecNumber evidence="4 11">1.4.3.16</ecNumber>
    </recommendedName>
</protein>
<evidence type="ECO:0000256" key="9">
    <source>
        <dbReference type="ARBA" id="ARBA00023002"/>
    </source>
</evidence>
<dbReference type="PANTHER" id="PTHR42716:SF2">
    <property type="entry name" value="L-ASPARTATE OXIDASE, CHLOROPLASTIC"/>
    <property type="match status" value="1"/>
</dbReference>
<dbReference type="Gene3D" id="3.50.50.60">
    <property type="entry name" value="FAD/NAD(P)-binding domain"/>
    <property type="match status" value="1"/>
</dbReference>
<dbReference type="GO" id="GO:0005737">
    <property type="term" value="C:cytoplasm"/>
    <property type="evidence" value="ECO:0007669"/>
    <property type="project" value="UniProtKB-SubCell"/>
</dbReference>
<sequence length="501" mass="56295">MWDVIVIGTGISGLFTALNIDEKFKVLVICKSQINKGNSYLAQGGIVYCKNPEVHFKDTLKAGSYYNNKKAVKILEEESILNINKLIDFGVDFDRDINGNLKFTREGGHSENTILHVKDKTGIEIMSVLVDKIKSKKNIVIKENTFAMDLILKNDELLGLKVIEDDGIINIYNARTIVLATGGIGKVYKNTTNSVEITGDGIAMAYRAGAHIIDMEFVQFHPTALYTDKSEERFLISEAVRGEGAILKNEHGKAFMKDYHESGDLAPRDIVSRSIFNEIKGTDKDYVYLDITHKSSSFIKKRFPTIYEKCLKENINIVKDMIPVSPSEHYLMGGIYTDLYGRTNIKGLYACGECACTGVHGANRLASNSLLEGIVFGNRIASHINETLILSSEYKEKNKYENKEKVFVLSNKDNIDILKKLCIIEEELNEVMENYVGIIRSKEELKIALDVVEKLKARIENINSRSFKYFEVLNMITVSILIIKGALGRNKSLGAHYIDKV</sequence>
<keyword evidence="17" id="KW-1185">Reference proteome</keyword>
<evidence type="ECO:0000256" key="4">
    <source>
        <dbReference type="ARBA" id="ARBA00012173"/>
    </source>
</evidence>
<dbReference type="NCBIfam" id="TIGR00551">
    <property type="entry name" value="nadB"/>
    <property type="match status" value="1"/>
</dbReference>
<evidence type="ECO:0000259" key="15">
    <source>
        <dbReference type="Pfam" id="PF02910"/>
    </source>
</evidence>
<evidence type="ECO:0000256" key="2">
    <source>
        <dbReference type="ARBA" id="ARBA00004950"/>
    </source>
</evidence>
<dbReference type="Proteomes" id="UP000037267">
    <property type="component" value="Unassembled WGS sequence"/>
</dbReference>
<comment type="similarity">
    <text evidence="3 13">Belongs to the FAD-dependent oxidoreductase 2 family. NadB subfamily.</text>
</comment>
<evidence type="ECO:0000256" key="1">
    <source>
        <dbReference type="ARBA" id="ARBA00001974"/>
    </source>
</evidence>
<evidence type="ECO:0000256" key="12">
    <source>
        <dbReference type="PIRSR" id="PIRSR000171-1"/>
    </source>
</evidence>
<dbReference type="AlphaFoldDB" id="A0A0L0W6X7"/>
<evidence type="ECO:0000313" key="17">
    <source>
        <dbReference type="Proteomes" id="UP000037267"/>
    </source>
</evidence>
<comment type="function">
    <text evidence="13">Catalyzes the oxidation of L-aspartate to iminoaspartate.</text>
</comment>
<feature type="domain" description="Fumarate reductase/succinate dehydrogenase flavoprotein-like C-terminal" evidence="15">
    <location>
        <begin position="426"/>
        <end position="497"/>
    </location>
</feature>
<dbReference type="InterPro" id="IPR037099">
    <property type="entry name" value="Fum_R/Succ_DH_flav-like_C_sf"/>
</dbReference>
<evidence type="ECO:0000313" key="16">
    <source>
        <dbReference type="EMBL" id="KNF07015.1"/>
    </source>
</evidence>
<dbReference type="PANTHER" id="PTHR42716">
    <property type="entry name" value="L-ASPARTATE OXIDASE"/>
    <property type="match status" value="1"/>
</dbReference>
<evidence type="ECO:0000256" key="6">
    <source>
        <dbReference type="ARBA" id="ARBA00022630"/>
    </source>
</evidence>
<evidence type="ECO:0000256" key="11">
    <source>
        <dbReference type="NCBIfam" id="TIGR00551"/>
    </source>
</evidence>
<organism evidence="16 17">
    <name type="scientific">Gottschalkia purinilytica</name>
    <name type="common">Clostridium purinilyticum</name>
    <dbReference type="NCBI Taxonomy" id="1503"/>
    <lineage>
        <taxon>Bacteria</taxon>
        <taxon>Bacillati</taxon>
        <taxon>Bacillota</taxon>
        <taxon>Tissierellia</taxon>
        <taxon>Tissierellales</taxon>
        <taxon>Gottschalkiaceae</taxon>
        <taxon>Gottschalkia</taxon>
    </lineage>
</organism>